<protein>
    <submittedName>
        <fullName evidence="1">3-deoxy-D-arabino-heptulosonate 7-phosphate synthase</fullName>
    </submittedName>
</protein>
<gene>
    <name evidence="1" type="ORF">FOZ76_09530</name>
</gene>
<accession>A0A556AVC0</accession>
<keyword evidence="2" id="KW-1185">Reference proteome</keyword>
<organism evidence="1 2">
    <name type="scientific">Verticiella sediminum</name>
    <dbReference type="NCBI Taxonomy" id="1247510"/>
    <lineage>
        <taxon>Bacteria</taxon>
        <taxon>Pseudomonadati</taxon>
        <taxon>Pseudomonadota</taxon>
        <taxon>Betaproteobacteria</taxon>
        <taxon>Burkholderiales</taxon>
        <taxon>Alcaligenaceae</taxon>
        <taxon>Verticiella</taxon>
    </lineage>
</organism>
<sequence length="466" mass="49370">MSAPPLPSLLVSLLRDVPRRYRVPATPAEAASPDATRPAAALAIAIEQARIAARAGDPPDAEREQRFLAALARLIQDALHPGRGDPVFQAMVLRHRIPVVREFASLSAQAASDRRAIRQAVNAIAHPARQERTPPGPLRDTLAQVQALASAAAWPALKDALQALARRPEVAGQTPLARGVARALDAAALTRLTRLAVLGTDPEVQTYQALWARNGPRSGSQAAAAQGRTTRARGEAVEALTTQALQAVAQRLDAAENATGAYRVVTAMHVPPSLPGNADTAKTEWDAVLLRRAPATGHTAPVAWDVCLLAEAKASVDAATTDFPRLTRGLRLLASADAHADYRFQTREGAVTLRGASLAALGMPDDGLAAPILYCCDAPADSAPRLLGAASRMQLLSAPASLAYASRLAEGQTPDTDMLRDVWTQLRSSAAWRGVLQQYAVLRTVREHMVHVGDLADCAAEVARRS</sequence>
<comment type="caution">
    <text evidence="1">The sequence shown here is derived from an EMBL/GenBank/DDBJ whole genome shotgun (WGS) entry which is preliminary data.</text>
</comment>
<evidence type="ECO:0000313" key="1">
    <source>
        <dbReference type="EMBL" id="TSH96325.1"/>
    </source>
</evidence>
<dbReference type="EMBL" id="VLTJ01000017">
    <property type="protein sequence ID" value="TSH96325.1"/>
    <property type="molecule type" value="Genomic_DNA"/>
</dbReference>
<reference evidence="1 2" key="1">
    <citation type="submission" date="2019-07" db="EMBL/GenBank/DDBJ databases">
        <title>Qingshengfaniella alkalisoli gen. nov., sp. nov., isolated from saline soil.</title>
        <authorList>
            <person name="Xu L."/>
            <person name="Huang X.-X."/>
            <person name="Sun J.-Q."/>
        </authorList>
    </citation>
    <scope>NUCLEOTIDE SEQUENCE [LARGE SCALE GENOMIC DNA]</scope>
    <source>
        <strain evidence="1 2">DSM 27279</strain>
    </source>
</reference>
<dbReference type="AlphaFoldDB" id="A0A556AVC0"/>
<evidence type="ECO:0000313" key="2">
    <source>
        <dbReference type="Proteomes" id="UP000318405"/>
    </source>
</evidence>
<proteinExistence type="predicted"/>
<name>A0A556AVC0_9BURK</name>
<dbReference type="Proteomes" id="UP000318405">
    <property type="component" value="Unassembled WGS sequence"/>
</dbReference>
<dbReference type="OrthoDB" id="9063572at2"/>